<keyword evidence="4" id="KW-1185">Reference proteome</keyword>
<gene>
    <name evidence="3" type="ORF">QM480_04815</name>
</gene>
<feature type="transmembrane region" description="Helical" evidence="1">
    <location>
        <begin position="357"/>
        <end position="376"/>
    </location>
</feature>
<keyword evidence="1" id="KW-1133">Transmembrane helix</keyword>
<organism evidence="3 4">
    <name type="scientific">Flectobacillus longus</name>
    <dbReference type="NCBI Taxonomy" id="2984207"/>
    <lineage>
        <taxon>Bacteria</taxon>
        <taxon>Pseudomonadati</taxon>
        <taxon>Bacteroidota</taxon>
        <taxon>Cytophagia</taxon>
        <taxon>Cytophagales</taxon>
        <taxon>Flectobacillaceae</taxon>
        <taxon>Flectobacillus</taxon>
    </lineage>
</organism>
<feature type="transmembrane region" description="Helical" evidence="1">
    <location>
        <begin position="98"/>
        <end position="114"/>
    </location>
</feature>
<dbReference type="InterPro" id="IPR007349">
    <property type="entry name" value="DUF418"/>
</dbReference>
<feature type="transmembrane region" description="Helical" evidence="1">
    <location>
        <begin position="120"/>
        <end position="137"/>
    </location>
</feature>
<dbReference type="InterPro" id="IPR052529">
    <property type="entry name" value="Bact_Transport_Assoc"/>
</dbReference>
<keyword evidence="1" id="KW-0472">Membrane</keyword>
<dbReference type="EMBL" id="JASHID010000003">
    <property type="protein sequence ID" value="MDI9863632.1"/>
    <property type="molecule type" value="Genomic_DNA"/>
</dbReference>
<feature type="transmembrane region" description="Helical" evidence="1">
    <location>
        <begin position="254"/>
        <end position="276"/>
    </location>
</feature>
<name>A0ABT6YJ62_9BACT</name>
<feature type="transmembrane region" description="Helical" evidence="1">
    <location>
        <begin position="68"/>
        <end position="86"/>
    </location>
</feature>
<sequence length="412" mass="47695">MNPTSSSSNRIALVDGLRGIALLGIVIAHALGWFIAGFIPESVWQSYQNSLSTTIVNYFDGIFISGKFYTFFSLLFGLSFSLQFTNRKADDTHFELRFLWRLVLLFFIGFIHHIHWRGDILGIYAFLGIFLLLANFFSNRVVLILAILMSLNTPILVIRTVEYWHPSSKVSEVVAKKEQEKSNKEQLKNFQTLKAGSYTQILQQNFKDFAFKADFQWNSGRIFVTYGFFLLGLLIGRLRLFDHFQEYKKQFKKTVWACFILNIVIVTFFITLQATIPWDKLPSWFGIFSEFLFSIHSATMTIMYVAGFSLLLSKISWKGILEQLSYVGRMALTNYLLQSFVGILLFYGFGLGLAGDFNPAWCLLGAVVVFLLQILLSKWWLSRYYYGPIEWLWRSATYGKWQKMQRQKIPIG</sequence>
<evidence type="ECO:0000313" key="3">
    <source>
        <dbReference type="EMBL" id="MDI9863632.1"/>
    </source>
</evidence>
<dbReference type="PANTHER" id="PTHR30590:SF2">
    <property type="entry name" value="INNER MEMBRANE PROTEIN"/>
    <property type="match status" value="1"/>
</dbReference>
<dbReference type="Proteomes" id="UP001236569">
    <property type="component" value="Unassembled WGS sequence"/>
</dbReference>
<protein>
    <submittedName>
        <fullName evidence="3">DUF418 domain-containing protein</fullName>
    </submittedName>
</protein>
<dbReference type="RefSeq" id="WP_283368904.1">
    <property type="nucleotide sequence ID" value="NZ_JASHID010000003.1"/>
</dbReference>
<comment type="caution">
    <text evidence="3">The sequence shown here is derived from an EMBL/GenBank/DDBJ whole genome shotgun (WGS) entry which is preliminary data.</text>
</comment>
<evidence type="ECO:0000313" key="4">
    <source>
        <dbReference type="Proteomes" id="UP001236569"/>
    </source>
</evidence>
<evidence type="ECO:0000256" key="1">
    <source>
        <dbReference type="SAM" id="Phobius"/>
    </source>
</evidence>
<evidence type="ECO:0000259" key="2">
    <source>
        <dbReference type="Pfam" id="PF04235"/>
    </source>
</evidence>
<reference evidence="3 4" key="1">
    <citation type="submission" date="2023-05" db="EMBL/GenBank/DDBJ databases">
        <title>Novel species of genus Flectobacillus isolated from stream in China.</title>
        <authorList>
            <person name="Lu H."/>
        </authorList>
    </citation>
    <scope>NUCLEOTIDE SEQUENCE [LARGE SCALE GENOMIC DNA]</scope>
    <source>
        <strain evidence="3 4">DC10W</strain>
    </source>
</reference>
<dbReference type="Pfam" id="PF04235">
    <property type="entry name" value="DUF418"/>
    <property type="match status" value="1"/>
</dbReference>
<feature type="transmembrane region" description="Helical" evidence="1">
    <location>
        <begin position="20"/>
        <end position="39"/>
    </location>
</feature>
<feature type="transmembrane region" description="Helical" evidence="1">
    <location>
        <begin position="332"/>
        <end position="351"/>
    </location>
</feature>
<proteinExistence type="predicted"/>
<accession>A0ABT6YJ62</accession>
<feature type="transmembrane region" description="Helical" evidence="1">
    <location>
        <begin position="142"/>
        <end position="161"/>
    </location>
</feature>
<feature type="domain" description="DUF418" evidence="2">
    <location>
        <begin position="236"/>
        <end position="400"/>
    </location>
</feature>
<feature type="transmembrane region" description="Helical" evidence="1">
    <location>
        <begin position="291"/>
        <end position="312"/>
    </location>
</feature>
<dbReference type="PANTHER" id="PTHR30590">
    <property type="entry name" value="INNER MEMBRANE PROTEIN"/>
    <property type="match status" value="1"/>
</dbReference>
<keyword evidence="1" id="KW-0812">Transmembrane</keyword>
<feature type="transmembrane region" description="Helical" evidence="1">
    <location>
        <begin position="222"/>
        <end position="242"/>
    </location>
</feature>